<keyword evidence="1" id="KW-1133">Transmembrane helix</keyword>
<dbReference type="NCBIfam" id="TIGR00229">
    <property type="entry name" value="sensory_box"/>
    <property type="match status" value="1"/>
</dbReference>
<feature type="transmembrane region" description="Helical" evidence="1">
    <location>
        <begin position="46"/>
        <end position="68"/>
    </location>
</feature>
<dbReference type="InterPro" id="IPR043128">
    <property type="entry name" value="Rev_trsase/Diguanyl_cyclase"/>
</dbReference>
<dbReference type="Pfam" id="PF17159">
    <property type="entry name" value="MASE3"/>
    <property type="match status" value="1"/>
</dbReference>
<feature type="transmembrane region" description="Helical" evidence="1">
    <location>
        <begin position="206"/>
        <end position="227"/>
    </location>
</feature>
<dbReference type="PANTHER" id="PTHR33121:SF70">
    <property type="entry name" value="SIGNALING PROTEIN YKOW"/>
    <property type="match status" value="1"/>
</dbReference>
<dbReference type="Proteomes" id="UP001595636">
    <property type="component" value="Unassembled WGS sequence"/>
</dbReference>
<dbReference type="InterPro" id="IPR029787">
    <property type="entry name" value="Nucleotide_cyclase"/>
</dbReference>
<dbReference type="Gene3D" id="3.30.70.270">
    <property type="match status" value="1"/>
</dbReference>
<feature type="transmembrane region" description="Helical" evidence="1">
    <location>
        <begin position="80"/>
        <end position="100"/>
    </location>
</feature>
<evidence type="ECO:0000313" key="4">
    <source>
        <dbReference type="EMBL" id="MFC3625624.1"/>
    </source>
</evidence>
<keyword evidence="1" id="KW-0812">Transmembrane</keyword>
<dbReference type="NCBIfam" id="TIGR00254">
    <property type="entry name" value="GGDEF"/>
    <property type="match status" value="1"/>
</dbReference>
<dbReference type="CDD" id="cd01948">
    <property type="entry name" value="EAL"/>
    <property type="match status" value="1"/>
</dbReference>
<dbReference type="CDD" id="cd00130">
    <property type="entry name" value="PAS"/>
    <property type="match status" value="1"/>
</dbReference>
<dbReference type="Pfam" id="PF00990">
    <property type="entry name" value="GGDEF"/>
    <property type="match status" value="1"/>
</dbReference>
<feature type="transmembrane region" description="Helical" evidence="1">
    <location>
        <begin position="139"/>
        <end position="158"/>
    </location>
</feature>
<dbReference type="InterPro" id="IPR001633">
    <property type="entry name" value="EAL_dom"/>
</dbReference>
<gene>
    <name evidence="4" type="ORF">ACFOKJ_05600</name>
</gene>
<feature type="transmembrane region" description="Helical" evidence="1">
    <location>
        <begin position="15"/>
        <end position="34"/>
    </location>
</feature>
<evidence type="ECO:0000259" key="2">
    <source>
        <dbReference type="PROSITE" id="PS50883"/>
    </source>
</evidence>
<dbReference type="SMART" id="SM00091">
    <property type="entry name" value="PAS"/>
    <property type="match status" value="1"/>
</dbReference>
<evidence type="ECO:0000259" key="3">
    <source>
        <dbReference type="PROSITE" id="PS50887"/>
    </source>
</evidence>
<keyword evidence="1" id="KW-0472">Membrane</keyword>
<dbReference type="SUPFAM" id="SSF141868">
    <property type="entry name" value="EAL domain-like"/>
    <property type="match status" value="1"/>
</dbReference>
<organism evidence="4 5">
    <name type="scientific">Vogesella amnigena</name>
    <dbReference type="NCBI Taxonomy" id="1507449"/>
    <lineage>
        <taxon>Bacteria</taxon>
        <taxon>Pseudomonadati</taxon>
        <taxon>Pseudomonadota</taxon>
        <taxon>Betaproteobacteria</taxon>
        <taxon>Neisseriales</taxon>
        <taxon>Chromobacteriaceae</taxon>
        <taxon>Vogesella</taxon>
    </lineage>
</organism>
<comment type="caution">
    <text evidence="4">The sequence shown here is derived from an EMBL/GenBank/DDBJ whole genome shotgun (WGS) entry which is preliminary data.</text>
</comment>
<dbReference type="EMBL" id="JBHRYH010000012">
    <property type="protein sequence ID" value="MFC3625624.1"/>
    <property type="molecule type" value="Genomic_DNA"/>
</dbReference>
<dbReference type="RefSeq" id="WP_390277327.1">
    <property type="nucleotide sequence ID" value="NZ_JBHRYH010000012.1"/>
</dbReference>
<dbReference type="InterPro" id="IPR000160">
    <property type="entry name" value="GGDEF_dom"/>
</dbReference>
<dbReference type="SMART" id="SM00267">
    <property type="entry name" value="GGDEF"/>
    <property type="match status" value="1"/>
</dbReference>
<accession>A0ABV7TSA9</accession>
<dbReference type="InterPro" id="IPR035965">
    <property type="entry name" value="PAS-like_dom_sf"/>
</dbReference>
<feature type="transmembrane region" description="Helical" evidence="1">
    <location>
        <begin position="112"/>
        <end position="132"/>
    </location>
</feature>
<sequence length="821" mass="90443">MTTASIVQSRHTNPLLLAAALCCMIIGMLLFQAFNPGWLRLPNYAALHTLLEILSIAMSLLVAVMSWYKTDSSKQLRVLAIGFLVVAALDVLHAVSYPVLPAFLGENTPHKAIVLWLGARSTVALTMLFMLLPQRHHASAVYLLLGYGLLFAVTGVGYHDLLPQLFIPGHGLSGLKIGLEWLLVASYLLLAYRMHSLKQSIFASQWLTAGMLVLAFGELFFCFYQLVDDLANGLGHVFKVVGQGFFLRGVIETRLLLPYQQLNVEKAAHEDALQRLHTLVASAPLGVLVIDDAGCIVSSNPTAETLFRAESGELTGLPVEALVPEQMRGRHVQHRRDFQQQPQIRRMSERQGLQAVRRDGSQFYVNVALAPLHWDGLPHVLAFVSDVSSQVQQTMQLQWLADHDELTSLPNRRATLDRLGQVVHTPGQGALLVLNVDALGRINQVFGHDVGDKLLVASCLRLQSLLLPTETLTRLQGDSFAVIMPGEMRPDARGDALLAAFASPFQLDSEVRLQASATAGYCLFPQDCQQPDTLLQYAELAMTAAKRSGQHKVMQFNSAQPEKTRRWLELAGQMATALQQRQYFLVYQPRIALHDGQVAGFEVLVRWQTPQGLISPGEFIPVAEETGFILELGRWILDQAIAQLASWQREQLAVGRLAINLSTRQLSDAGLQAFLLQSCARHGVDPAQLELEVTETVAMENLDWALPVLQQLRTLGLQIALDDFGTGYSSLAYLQQLPVSVLKIDLAFVRNLDREEGRAVVHTIITLARTLGCSTVAEGVETTAQRDWLLANGCHEMQGFLEARPMPADAVAGYLQAKAQG</sequence>
<dbReference type="PANTHER" id="PTHR33121">
    <property type="entry name" value="CYCLIC DI-GMP PHOSPHODIESTERASE PDEF"/>
    <property type="match status" value="1"/>
</dbReference>
<dbReference type="SUPFAM" id="SSF55785">
    <property type="entry name" value="PYP-like sensor domain (PAS domain)"/>
    <property type="match status" value="1"/>
</dbReference>
<feature type="transmembrane region" description="Helical" evidence="1">
    <location>
        <begin position="178"/>
        <end position="194"/>
    </location>
</feature>
<name>A0ABV7TSA9_9NEIS</name>
<dbReference type="CDD" id="cd01949">
    <property type="entry name" value="GGDEF"/>
    <property type="match status" value="1"/>
</dbReference>
<feature type="domain" description="GGDEF" evidence="3">
    <location>
        <begin position="427"/>
        <end position="558"/>
    </location>
</feature>
<evidence type="ECO:0000313" key="5">
    <source>
        <dbReference type="Proteomes" id="UP001595636"/>
    </source>
</evidence>
<dbReference type="InterPro" id="IPR013767">
    <property type="entry name" value="PAS_fold"/>
</dbReference>
<dbReference type="Gene3D" id="3.20.20.450">
    <property type="entry name" value="EAL domain"/>
    <property type="match status" value="1"/>
</dbReference>
<reference evidence="5" key="1">
    <citation type="journal article" date="2019" name="Int. J. Syst. Evol. Microbiol.">
        <title>The Global Catalogue of Microorganisms (GCM) 10K type strain sequencing project: providing services to taxonomists for standard genome sequencing and annotation.</title>
        <authorList>
            <consortium name="The Broad Institute Genomics Platform"/>
            <consortium name="The Broad Institute Genome Sequencing Center for Infectious Disease"/>
            <person name="Wu L."/>
            <person name="Ma J."/>
        </authorList>
    </citation>
    <scope>NUCLEOTIDE SEQUENCE [LARGE SCALE GENOMIC DNA]</scope>
    <source>
        <strain evidence="5">KCTC 42195</strain>
    </source>
</reference>
<dbReference type="InterPro" id="IPR033425">
    <property type="entry name" value="MASE3"/>
</dbReference>
<dbReference type="PROSITE" id="PS50887">
    <property type="entry name" value="GGDEF"/>
    <property type="match status" value="1"/>
</dbReference>
<dbReference type="Pfam" id="PF00563">
    <property type="entry name" value="EAL"/>
    <property type="match status" value="1"/>
</dbReference>
<dbReference type="Pfam" id="PF00989">
    <property type="entry name" value="PAS"/>
    <property type="match status" value="1"/>
</dbReference>
<dbReference type="InterPro" id="IPR000014">
    <property type="entry name" value="PAS"/>
</dbReference>
<dbReference type="InterPro" id="IPR050706">
    <property type="entry name" value="Cyclic-di-GMP_PDE-like"/>
</dbReference>
<dbReference type="InterPro" id="IPR035919">
    <property type="entry name" value="EAL_sf"/>
</dbReference>
<keyword evidence="5" id="KW-1185">Reference proteome</keyword>
<dbReference type="Gene3D" id="3.30.450.20">
    <property type="entry name" value="PAS domain"/>
    <property type="match status" value="1"/>
</dbReference>
<dbReference type="SMART" id="SM00052">
    <property type="entry name" value="EAL"/>
    <property type="match status" value="1"/>
</dbReference>
<feature type="domain" description="EAL" evidence="2">
    <location>
        <begin position="567"/>
        <end position="819"/>
    </location>
</feature>
<evidence type="ECO:0000256" key="1">
    <source>
        <dbReference type="SAM" id="Phobius"/>
    </source>
</evidence>
<dbReference type="SUPFAM" id="SSF55073">
    <property type="entry name" value="Nucleotide cyclase"/>
    <property type="match status" value="1"/>
</dbReference>
<protein>
    <submittedName>
        <fullName evidence="4">EAL domain-containing protein</fullName>
    </submittedName>
</protein>
<proteinExistence type="predicted"/>
<dbReference type="PROSITE" id="PS50883">
    <property type="entry name" value="EAL"/>
    <property type="match status" value="1"/>
</dbReference>